<evidence type="ECO:0000256" key="2">
    <source>
        <dbReference type="ARBA" id="ARBA00022490"/>
    </source>
</evidence>
<comment type="caution">
    <text evidence="10">The sequence shown here is derived from an EMBL/GenBank/DDBJ whole genome shotgun (WGS) entry which is preliminary data.</text>
</comment>
<dbReference type="STRING" id="10195.A0A3M7P918"/>
<dbReference type="InterPro" id="IPR050100">
    <property type="entry name" value="TRAFAC_GTPase_members"/>
</dbReference>
<evidence type="ECO:0000256" key="8">
    <source>
        <dbReference type="SAM" id="MobiDB-lite"/>
    </source>
</evidence>
<dbReference type="PANTHER" id="PTHR23115">
    <property type="entry name" value="TRANSLATION FACTOR"/>
    <property type="match status" value="1"/>
</dbReference>
<dbReference type="Gene3D" id="2.40.30.10">
    <property type="entry name" value="Translation factors"/>
    <property type="match status" value="1"/>
</dbReference>
<feature type="compositionally biased region" description="Low complexity" evidence="8">
    <location>
        <begin position="355"/>
        <end position="368"/>
    </location>
</feature>
<proteinExistence type="predicted"/>
<evidence type="ECO:0000256" key="1">
    <source>
        <dbReference type="ARBA" id="ARBA00004496"/>
    </source>
</evidence>
<feature type="non-terminal residue" evidence="10">
    <location>
        <position position="717"/>
    </location>
</feature>
<accession>A0A3M7P918</accession>
<evidence type="ECO:0000256" key="3">
    <source>
        <dbReference type="ARBA" id="ARBA00022741"/>
    </source>
</evidence>
<dbReference type="Gene3D" id="3.40.50.300">
    <property type="entry name" value="P-loop containing nucleotide triphosphate hydrolases"/>
    <property type="match status" value="1"/>
</dbReference>
<dbReference type="GO" id="GO:0003924">
    <property type="term" value="F:GTPase activity"/>
    <property type="evidence" value="ECO:0007669"/>
    <property type="project" value="InterPro"/>
</dbReference>
<keyword evidence="11" id="KW-1185">Reference proteome</keyword>
<sequence>MSRHRNVRKVSLADDDYEDDLSQSFDENYSYAISPGTTEMYMYKRNAQQQSMSEFIKDSSIQEEETDTKETDKAVVQKDEDFMFQMDKEPVNLKSEQKQPDDLDSLILNSKLYDDHDMTLINAEEEDGKEFDLDSLAKMYTSDSKPMEINFGLDHLIKSDQAEKMSTSIDNLLDNFFTNNFKDKNYQRTKSISISEEKVPREENAFSLSDLASEYLSNMTPSSTHTPLGSSLVDLIDHEFTKRLSINEDFEEKKVDLKENLIINKRDRARFSIGSDLASSSFSSTTSAKNEPISLNKIQFVPVVREIISDLKIKTLFHLDAESEIESKETKKINENQPSTPRSQKSQSKPCTPSAQAKAKANTAQKSQVSKQTAQLGELRISPIVDAVAKDKLLKQYEEHTAGKDVLNLIVIGHVDSGKSTLMGHLLYQMGQVSDKQLHRYRQDSQKIGKSSFAYAWVLDETEEERSRGITIDVAQTKFETNKKIIYLLDAPGHKDFIPNMITGATQADSAILVINSVTGEFETGFDLGGQTREHSLLVKSLGINQLIVAVNKMDMCDWSESRFLDIHKKLSNFLIKQVGFKETDLMFVPCSGLQGENLSKTCMDEKLTCWYNESKAIDSKSIKGGLTLLECVDRLKHQERSIDKPFRFCISDIFKSAQTANLSLVGKCEAGTVKQGDKITIVPANETGVVKSISTNDEVSIPMCFAGDSATLNVAN</sequence>
<reference evidence="10 11" key="1">
    <citation type="journal article" date="2018" name="Sci. Rep.">
        <title>Genomic signatures of local adaptation to the degree of environmental predictability in rotifers.</title>
        <authorList>
            <person name="Franch-Gras L."/>
            <person name="Hahn C."/>
            <person name="Garcia-Roger E.M."/>
            <person name="Carmona M.J."/>
            <person name="Serra M."/>
            <person name="Gomez A."/>
        </authorList>
    </citation>
    <scope>NUCLEOTIDE SEQUENCE [LARGE SCALE GENOMIC DNA]</scope>
    <source>
        <strain evidence="10">HYR1</strain>
    </source>
</reference>
<keyword evidence="3" id="KW-0547">Nucleotide-binding</keyword>
<dbReference type="GO" id="GO:0005737">
    <property type="term" value="C:cytoplasm"/>
    <property type="evidence" value="ECO:0007669"/>
    <property type="project" value="UniProtKB-SubCell"/>
</dbReference>
<evidence type="ECO:0000256" key="4">
    <source>
        <dbReference type="ARBA" id="ARBA00022801"/>
    </source>
</evidence>
<evidence type="ECO:0000256" key="6">
    <source>
        <dbReference type="ARBA" id="ARBA00023134"/>
    </source>
</evidence>
<dbReference type="PRINTS" id="PR00315">
    <property type="entry name" value="ELONGATNFCT"/>
</dbReference>
<dbReference type="InterPro" id="IPR027417">
    <property type="entry name" value="P-loop_NTPase"/>
</dbReference>
<dbReference type="CDD" id="cd01883">
    <property type="entry name" value="EF1_alpha"/>
    <property type="match status" value="1"/>
</dbReference>
<dbReference type="PROSITE" id="PS51722">
    <property type="entry name" value="G_TR_2"/>
    <property type="match status" value="1"/>
</dbReference>
<comment type="catalytic activity">
    <reaction evidence="7">
        <text>GTP + H2O = GDP + phosphate + H(+)</text>
        <dbReference type="Rhea" id="RHEA:19669"/>
        <dbReference type="ChEBI" id="CHEBI:15377"/>
        <dbReference type="ChEBI" id="CHEBI:15378"/>
        <dbReference type="ChEBI" id="CHEBI:37565"/>
        <dbReference type="ChEBI" id="CHEBI:43474"/>
        <dbReference type="ChEBI" id="CHEBI:58189"/>
    </reaction>
    <physiologicalReaction direction="left-to-right" evidence="7">
        <dbReference type="Rhea" id="RHEA:19670"/>
    </physiologicalReaction>
</comment>
<dbReference type="InterPro" id="IPR000795">
    <property type="entry name" value="T_Tr_GTP-bd_dom"/>
</dbReference>
<dbReference type="SUPFAM" id="SSF50447">
    <property type="entry name" value="Translation proteins"/>
    <property type="match status" value="1"/>
</dbReference>
<feature type="compositionally biased region" description="Polar residues" evidence="8">
    <location>
        <begin position="337"/>
        <end position="354"/>
    </location>
</feature>
<evidence type="ECO:0000256" key="5">
    <source>
        <dbReference type="ARBA" id="ARBA00022917"/>
    </source>
</evidence>
<evidence type="ECO:0000313" key="11">
    <source>
        <dbReference type="Proteomes" id="UP000276133"/>
    </source>
</evidence>
<name>A0A3M7P918_BRAPC</name>
<keyword evidence="6" id="KW-0342">GTP-binding</keyword>
<dbReference type="GO" id="GO:0005525">
    <property type="term" value="F:GTP binding"/>
    <property type="evidence" value="ECO:0007669"/>
    <property type="project" value="UniProtKB-KW"/>
</dbReference>
<dbReference type="GO" id="GO:0006412">
    <property type="term" value="P:translation"/>
    <property type="evidence" value="ECO:0007669"/>
    <property type="project" value="UniProtKB-KW"/>
</dbReference>
<evidence type="ECO:0000313" key="10">
    <source>
        <dbReference type="EMBL" id="RMZ95542.1"/>
    </source>
</evidence>
<feature type="region of interest" description="Disordered" evidence="8">
    <location>
        <begin position="327"/>
        <end position="368"/>
    </location>
</feature>
<dbReference type="InterPro" id="IPR009000">
    <property type="entry name" value="Transl_B-barrel_sf"/>
</dbReference>
<dbReference type="FunFam" id="3.40.50.300:FF:000204">
    <property type="entry name" value="Translation elongation factor Tu"/>
    <property type="match status" value="1"/>
</dbReference>
<dbReference type="EMBL" id="REGN01012380">
    <property type="protein sequence ID" value="RMZ95542.1"/>
    <property type="molecule type" value="Genomic_DNA"/>
</dbReference>
<dbReference type="AlphaFoldDB" id="A0A3M7P918"/>
<feature type="domain" description="Tr-type G" evidence="9">
    <location>
        <begin position="404"/>
        <end position="643"/>
    </location>
</feature>
<dbReference type="Pfam" id="PF00009">
    <property type="entry name" value="GTP_EFTU"/>
    <property type="match status" value="1"/>
</dbReference>
<organism evidence="10 11">
    <name type="scientific">Brachionus plicatilis</name>
    <name type="common">Marine rotifer</name>
    <name type="synonym">Brachionus muelleri</name>
    <dbReference type="NCBI Taxonomy" id="10195"/>
    <lineage>
        <taxon>Eukaryota</taxon>
        <taxon>Metazoa</taxon>
        <taxon>Spiralia</taxon>
        <taxon>Gnathifera</taxon>
        <taxon>Rotifera</taxon>
        <taxon>Eurotatoria</taxon>
        <taxon>Monogononta</taxon>
        <taxon>Pseudotrocha</taxon>
        <taxon>Ploima</taxon>
        <taxon>Brachionidae</taxon>
        <taxon>Brachionus</taxon>
    </lineage>
</organism>
<evidence type="ECO:0000259" key="9">
    <source>
        <dbReference type="PROSITE" id="PS51722"/>
    </source>
</evidence>
<dbReference type="EC" id="3.6.1.15" evidence="10"/>
<evidence type="ECO:0000256" key="7">
    <source>
        <dbReference type="ARBA" id="ARBA00049117"/>
    </source>
</evidence>
<keyword evidence="5" id="KW-0648">Protein biosynthesis</keyword>
<dbReference type="SUPFAM" id="SSF52540">
    <property type="entry name" value="P-loop containing nucleoside triphosphate hydrolases"/>
    <property type="match status" value="1"/>
</dbReference>
<dbReference type="OrthoDB" id="342024at2759"/>
<keyword evidence="4 10" id="KW-0378">Hydrolase</keyword>
<protein>
    <submittedName>
        <fullName evidence="10">HBS1 isoform X1</fullName>
        <ecNumber evidence="10">3.6.1.15</ecNumber>
    </submittedName>
</protein>
<dbReference type="Proteomes" id="UP000276133">
    <property type="component" value="Unassembled WGS sequence"/>
</dbReference>
<gene>
    <name evidence="10" type="ORF">BpHYR1_025825</name>
</gene>
<comment type="subcellular location">
    <subcellularLocation>
        <location evidence="1">Cytoplasm</location>
    </subcellularLocation>
</comment>
<keyword evidence="2" id="KW-0963">Cytoplasm</keyword>